<dbReference type="Proteomes" id="UP001433508">
    <property type="component" value="Unassembled WGS sequence"/>
</dbReference>
<name>A0ACC3T0B2_LIPKO</name>
<organism evidence="1 2">
    <name type="scientific">Lipomyces kononenkoae</name>
    <name type="common">Yeast</name>
    <dbReference type="NCBI Taxonomy" id="34357"/>
    <lineage>
        <taxon>Eukaryota</taxon>
        <taxon>Fungi</taxon>
        <taxon>Dikarya</taxon>
        <taxon>Ascomycota</taxon>
        <taxon>Saccharomycotina</taxon>
        <taxon>Lipomycetes</taxon>
        <taxon>Lipomycetales</taxon>
        <taxon>Lipomycetaceae</taxon>
        <taxon>Lipomyces</taxon>
    </lineage>
</organism>
<dbReference type="EMBL" id="MU971370">
    <property type="protein sequence ID" value="KAK9237331.1"/>
    <property type="molecule type" value="Genomic_DNA"/>
</dbReference>
<reference evidence="2" key="1">
    <citation type="journal article" date="2024" name="Front. Bioeng. Biotechnol.">
        <title>Genome-scale model development and genomic sequencing of the oleaginous clade Lipomyces.</title>
        <authorList>
            <person name="Czajka J.J."/>
            <person name="Han Y."/>
            <person name="Kim J."/>
            <person name="Mondo S.J."/>
            <person name="Hofstad B.A."/>
            <person name="Robles A."/>
            <person name="Haridas S."/>
            <person name="Riley R."/>
            <person name="LaButti K."/>
            <person name="Pangilinan J."/>
            <person name="Andreopoulos W."/>
            <person name="Lipzen A."/>
            <person name="Yan J."/>
            <person name="Wang M."/>
            <person name="Ng V."/>
            <person name="Grigoriev I.V."/>
            <person name="Spatafora J.W."/>
            <person name="Magnuson J.K."/>
            <person name="Baker S.E."/>
            <person name="Pomraning K.R."/>
        </authorList>
    </citation>
    <scope>NUCLEOTIDE SEQUENCE [LARGE SCALE GENOMIC DNA]</scope>
    <source>
        <strain evidence="2">CBS 7786</strain>
    </source>
</reference>
<proteinExistence type="predicted"/>
<comment type="caution">
    <text evidence="1">The sequence shown here is derived from an EMBL/GenBank/DDBJ whole genome shotgun (WGS) entry which is preliminary data.</text>
</comment>
<sequence>MARKSKVRNDDYEENDDDVTLQLDQLTGESDDSSESESIDNSGSKGGSETSESSTSNTAENIEQQIGKKESGEKDRGQTTTKNASSVEELRKRLAQKINSLRAARKAPGSGMPGAPLNRDALLKARKAKEQHRKEALKRKRAVETEIKQEGETDGGPTTKKALKSIEVDTSGAVFSKINLKSGEQITASGDIQPKKRKKGPVDLLGQLKHVEAKKARIANMDAERRETIEEKEKWKRAIKQAEGEKVRDDEKMLKKSLKKQLKRKQKSAKEWSQREEKVAVGIKARQKKREENITARKEMKMKGKGSKGKKKRPGFEGGIKRKRK</sequence>
<accession>A0ACC3T0B2</accession>
<evidence type="ECO:0000313" key="1">
    <source>
        <dbReference type="EMBL" id="KAK9237331.1"/>
    </source>
</evidence>
<evidence type="ECO:0000313" key="2">
    <source>
        <dbReference type="Proteomes" id="UP001433508"/>
    </source>
</evidence>
<protein>
    <submittedName>
        <fullName evidence="1">Surfeit locus protein 6-domain-containing protein</fullName>
    </submittedName>
</protein>
<keyword evidence="2" id="KW-1185">Reference proteome</keyword>
<gene>
    <name evidence="1" type="ORF">V1525DRAFT_404068</name>
</gene>